<evidence type="ECO:0000313" key="2">
    <source>
        <dbReference type="EMBL" id="SDN33072.1"/>
    </source>
</evidence>
<protein>
    <submittedName>
        <fullName evidence="2">Lipoate-protein ligase A</fullName>
    </submittedName>
</protein>
<dbReference type="GO" id="GO:0016874">
    <property type="term" value="F:ligase activity"/>
    <property type="evidence" value="ECO:0007669"/>
    <property type="project" value="UniProtKB-KW"/>
</dbReference>
<dbReference type="EMBL" id="FNIA01000027">
    <property type="protein sequence ID" value="SDN33072.1"/>
    <property type="molecule type" value="Genomic_DNA"/>
</dbReference>
<dbReference type="STRING" id="996166.SAMN05192554_12725"/>
<dbReference type="PANTHER" id="PTHR43679">
    <property type="entry name" value="OCTANOYLTRANSFERASE LIPM-RELATED"/>
    <property type="match status" value="1"/>
</dbReference>
<name>A0A1H0AHL1_9EURY</name>
<feature type="domain" description="BPL/LPL catalytic" evidence="1">
    <location>
        <begin position="33"/>
        <end position="235"/>
    </location>
</feature>
<dbReference type="SUPFAM" id="SSF55681">
    <property type="entry name" value="Class II aaRS and biotin synthetases"/>
    <property type="match status" value="1"/>
</dbReference>
<dbReference type="InterPro" id="IPR045864">
    <property type="entry name" value="aa-tRNA-synth_II/BPL/LPL"/>
</dbReference>
<dbReference type="RefSeq" id="WP_089735933.1">
    <property type="nucleotide sequence ID" value="NZ_FNIA01000027.1"/>
</dbReference>
<dbReference type="AlphaFoldDB" id="A0A1H0AHL1"/>
<dbReference type="PROSITE" id="PS51733">
    <property type="entry name" value="BPL_LPL_CATALYTIC"/>
    <property type="match status" value="1"/>
</dbReference>
<dbReference type="InterPro" id="IPR004143">
    <property type="entry name" value="BPL_LPL_catalytic"/>
</dbReference>
<keyword evidence="3" id="KW-1185">Reference proteome</keyword>
<evidence type="ECO:0000259" key="1">
    <source>
        <dbReference type="PROSITE" id="PS51733"/>
    </source>
</evidence>
<dbReference type="OrthoDB" id="43646at2157"/>
<dbReference type="Pfam" id="PF21948">
    <property type="entry name" value="LplA-B_cat"/>
    <property type="match status" value="1"/>
</dbReference>
<dbReference type="Proteomes" id="UP000199370">
    <property type="component" value="Unassembled WGS sequence"/>
</dbReference>
<sequence>MLADREWRLIREESRDGPTNMALDEVAAASATTDGVRTLRVYQWEPSCLSMGYQQDEDSVDWAFCEREGIDVTRRQTGGGGIYHDSHADVSYSIIAPADELPGSLMDCYELLCEPVLDAIRSVGVDADFADEEHPRIHQPACYLRGIHPAHDVLADGDDEPRKLSGNAQYRQRDAVIQHGSISFDLATDRHLGVFADHDVTPDRFRERVTGIRQQAGVDREAFVTALEDSLADWAGAAEGAWTDSELDAAAELVESKYAADSWVRDREDSR</sequence>
<dbReference type="Gene3D" id="3.30.930.10">
    <property type="entry name" value="Bira Bifunctional Protein, Domain 2"/>
    <property type="match status" value="1"/>
</dbReference>
<reference evidence="2 3" key="1">
    <citation type="submission" date="2016-10" db="EMBL/GenBank/DDBJ databases">
        <authorList>
            <person name="de Groot N.N."/>
        </authorList>
    </citation>
    <scope>NUCLEOTIDE SEQUENCE [LARGE SCALE GENOMIC DNA]</scope>
    <source>
        <strain evidence="3">EB21,IBRC-M 10013,KCTC 4048</strain>
    </source>
</reference>
<evidence type="ECO:0000313" key="3">
    <source>
        <dbReference type="Proteomes" id="UP000199370"/>
    </source>
</evidence>
<gene>
    <name evidence="2" type="ORF">SAMN05192554_12725</name>
</gene>
<dbReference type="InterPro" id="IPR050664">
    <property type="entry name" value="Octanoyltrans_LipM/LipL"/>
</dbReference>
<organism evidence="2 3">
    <name type="scientific">Haloarchaeobius iranensis</name>
    <dbReference type="NCBI Taxonomy" id="996166"/>
    <lineage>
        <taxon>Archaea</taxon>
        <taxon>Methanobacteriati</taxon>
        <taxon>Methanobacteriota</taxon>
        <taxon>Stenosarchaea group</taxon>
        <taxon>Halobacteria</taxon>
        <taxon>Halobacteriales</taxon>
        <taxon>Halorubellaceae</taxon>
        <taxon>Haloarchaeobius</taxon>
    </lineage>
</organism>
<accession>A0A1H0AHL1</accession>
<proteinExistence type="predicted"/>
<dbReference type="PANTHER" id="PTHR43679:SF2">
    <property type="entry name" value="OCTANOYL-[GCVH]:PROTEIN N-OCTANOYLTRANSFERASE"/>
    <property type="match status" value="1"/>
</dbReference>
<keyword evidence="2" id="KW-0436">Ligase</keyword>
<dbReference type="CDD" id="cd16443">
    <property type="entry name" value="LplA"/>
    <property type="match status" value="1"/>
</dbReference>